<keyword evidence="3" id="KW-1185">Reference proteome</keyword>
<name>A0A067SRP9_GALM3</name>
<accession>A0A067SRP9</accession>
<dbReference type="OrthoDB" id="10596953at2759"/>
<reference evidence="3" key="1">
    <citation type="journal article" date="2014" name="Proc. Natl. Acad. Sci. U.S.A.">
        <title>Extensive sampling of basidiomycete genomes demonstrates inadequacy of the white-rot/brown-rot paradigm for wood decay fungi.</title>
        <authorList>
            <person name="Riley R."/>
            <person name="Salamov A.A."/>
            <person name="Brown D.W."/>
            <person name="Nagy L.G."/>
            <person name="Floudas D."/>
            <person name="Held B.W."/>
            <person name="Levasseur A."/>
            <person name="Lombard V."/>
            <person name="Morin E."/>
            <person name="Otillar R."/>
            <person name="Lindquist E.A."/>
            <person name="Sun H."/>
            <person name="LaButti K.M."/>
            <person name="Schmutz J."/>
            <person name="Jabbour D."/>
            <person name="Luo H."/>
            <person name="Baker S.E."/>
            <person name="Pisabarro A.G."/>
            <person name="Walton J.D."/>
            <person name="Blanchette R.A."/>
            <person name="Henrissat B."/>
            <person name="Martin F."/>
            <person name="Cullen D."/>
            <person name="Hibbett D.S."/>
            <person name="Grigoriev I.V."/>
        </authorList>
    </citation>
    <scope>NUCLEOTIDE SEQUENCE [LARGE SCALE GENOMIC DNA]</scope>
    <source>
        <strain evidence="3">CBS 339.88</strain>
    </source>
</reference>
<organism evidence="2 3">
    <name type="scientific">Galerina marginata (strain CBS 339.88)</name>
    <dbReference type="NCBI Taxonomy" id="685588"/>
    <lineage>
        <taxon>Eukaryota</taxon>
        <taxon>Fungi</taxon>
        <taxon>Dikarya</taxon>
        <taxon>Basidiomycota</taxon>
        <taxon>Agaricomycotina</taxon>
        <taxon>Agaricomycetes</taxon>
        <taxon>Agaricomycetidae</taxon>
        <taxon>Agaricales</taxon>
        <taxon>Agaricineae</taxon>
        <taxon>Strophariaceae</taxon>
        <taxon>Galerina</taxon>
    </lineage>
</organism>
<keyword evidence="1" id="KW-0175">Coiled coil</keyword>
<evidence type="ECO:0000313" key="2">
    <source>
        <dbReference type="EMBL" id="KDR73546.1"/>
    </source>
</evidence>
<evidence type="ECO:0000256" key="1">
    <source>
        <dbReference type="SAM" id="Coils"/>
    </source>
</evidence>
<sequence length="110" mass="12058">MPTAGPSQASRGAKAIMGEHLFSMLIDKTTLPEVKALCQEVARILITHDRLAIEKAEKENEGIRARIALVEAEKERMTLETARLEAELKVMLARGELAKGASMNMIVDAE</sequence>
<dbReference type="HOGENOM" id="CLU_2171255_0_0_1"/>
<dbReference type="AlphaFoldDB" id="A0A067SRP9"/>
<protein>
    <submittedName>
        <fullName evidence="2">Uncharacterized protein</fullName>
    </submittedName>
</protein>
<dbReference type="Proteomes" id="UP000027222">
    <property type="component" value="Unassembled WGS sequence"/>
</dbReference>
<proteinExistence type="predicted"/>
<evidence type="ECO:0000313" key="3">
    <source>
        <dbReference type="Proteomes" id="UP000027222"/>
    </source>
</evidence>
<gene>
    <name evidence="2" type="ORF">GALMADRAFT_142024</name>
</gene>
<feature type="coiled-coil region" evidence="1">
    <location>
        <begin position="53"/>
        <end position="94"/>
    </location>
</feature>
<dbReference type="EMBL" id="KL142385">
    <property type="protein sequence ID" value="KDR73546.1"/>
    <property type="molecule type" value="Genomic_DNA"/>
</dbReference>